<evidence type="ECO:0000313" key="2">
    <source>
        <dbReference type="EMBL" id="PRH87761.1"/>
    </source>
</evidence>
<feature type="domain" description="AsmA" evidence="1">
    <location>
        <begin position="1"/>
        <end position="165"/>
    </location>
</feature>
<dbReference type="PANTHER" id="PTHR30441:SF4">
    <property type="entry name" value="PROTEIN ASMA"/>
    <property type="match status" value="1"/>
</dbReference>
<dbReference type="RefSeq" id="WP_105861430.1">
    <property type="nucleotide sequence ID" value="NZ_PUEJ01000003.1"/>
</dbReference>
<reference evidence="2 3" key="1">
    <citation type="submission" date="2018-02" db="EMBL/GenBank/DDBJ databases">
        <title>Whole genome sequencing of endophytic bacterium.</title>
        <authorList>
            <person name="Eedara R."/>
            <person name="Podile A.R."/>
        </authorList>
    </citation>
    <scope>NUCLEOTIDE SEQUENCE [LARGE SCALE GENOMIC DNA]</scope>
    <source>
        <strain evidence="2 3">RP1T</strain>
    </source>
</reference>
<sequence length="621" mass="65251">MKRIGLFLAAIAAALLAVVLTVPWMTPESVLRDTFTREIVALTGRTPVIEGQVHLAWAPLPTLMIEKVTIPGAEGLPPLLVADKMQGTLRLAPLVIGRIEISGLMLKRASIGLTAGKNGARSWEFKEGVLAEAAAGRFDKPMPVKTIRLVDGTIRYDDSALGRVTSVSVDDVTFAWAGRSDAMSAAGVINWRDREAEIAVALADPASLIAGGKSDMRARIKGDTLNLAASGTLDGAGRLDGKVSASGTSLRDTLRWLGFGLPAGRSLAAYDLQSPLTLDHSAISLNEVQLSLDGNEAEGSLTVEFGKERPKVSGTLAADTLDLSAYSNELHLADGRPRKWRADHISINSLLVSDLDLRISAGETTIDKVRLGRAAATVSTRNGQLELALSEAVAYGGTLKGTIALKPSDKMTELAAAASFEGVDMGGALGDLFGFRRLEGTGTGTMAVSGTGASIADLSRSLQGRADISVAGGSLVGIDLASLMQKIERRPLSARFESSYGGRTTFDLAKASFKITDGMAKTADCRMENGSLSVSLTGDANIALRSLDMAGVANWSDADAANPFRLPFRVYGGWEVPVVEPDTEALIRRSGAAAPLLRSFIRPGRDVTQDTGKTPPASAAQ</sequence>
<dbReference type="InterPro" id="IPR007844">
    <property type="entry name" value="AsmA"/>
</dbReference>
<dbReference type="Proteomes" id="UP000237682">
    <property type="component" value="Unassembled WGS sequence"/>
</dbReference>
<evidence type="ECO:0000259" key="1">
    <source>
        <dbReference type="Pfam" id="PF05170"/>
    </source>
</evidence>
<dbReference type="PANTHER" id="PTHR30441">
    <property type="entry name" value="DUF748 DOMAIN-CONTAINING PROTEIN"/>
    <property type="match status" value="1"/>
</dbReference>
<protein>
    <recommendedName>
        <fullName evidence="1">AsmA domain-containing protein</fullName>
    </recommendedName>
</protein>
<dbReference type="GO" id="GO:0090313">
    <property type="term" value="P:regulation of protein targeting to membrane"/>
    <property type="evidence" value="ECO:0007669"/>
    <property type="project" value="TreeGrafter"/>
</dbReference>
<dbReference type="GO" id="GO:0005886">
    <property type="term" value="C:plasma membrane"/>
    <property type="evidence" value="ECO:0007669"/>
    <property type="project" value="TreeGrafter"/>
</dbReference>
<dbReference type="AlphaFoldDB" id="A0A2S9QEI4"/>
<accession>A0A2S9QEI4</accession>
<evidence type="ECO:0000313" key="3">
    <source>
        <dbReference type="Proteomes" id="UP000237682"/>
    </source>
</evidence>
<organism evidence="2 3">
    <name type="scientific">Labrys okinawensis</name>
    <dbReference type="NCBI Taxonomy" id="346911"/>
    <lineage>
        <taxon>Bacteria</taxon>
        <taxon>Pseudomonadati</taxon>
        <taxon>Pseudomonadota</taxon>
        <taxon>Alphaproteobacteria</taxon>
        <taxon>Hyphomicrobiales</taxon>
        <taxon>Xanthobacteraceae</taxon>
        <taxon>Labrys</taxon>
    </lineage>
</organism>
<feature type="domain" description="AsmA" evidence="1">
    <location>
        <begin position="207"/>
        <end position="525"/>
    </location>
</feature>
<comment type="caution">
    <text evidence="2">The sequence shown here is derived from an EMBL/GenBank/DDBJ whole genome shotgun (WGS) entry which is preliminary data.</text>
</comment>
<dbReference type="EMBL" id="PUEJ01000003">
    <property type="protein sequence ID" value="PRH87761.1"/>
    <property type="molecule type" value="Genomic_DNA"/>
</dbReference>
<keyword evidence="3" id="KW-1185">Reference proteome</keyword>
<dbReference type="OrthoDB" id="5439561at2"/>
<dbReference type="Pfam" id="PF05170">
    <property type="entry name" value="AsmA"/>
    <property type="match status" value="2"/>
</dbReference>
<name>A0A2S9QEI4_9HYPH</name>
<gene>
    <name evidence="2" type="ORF">C5L14_07500</name>
</gene>
<dbReference type="InterPro" id="IPR052894">
    <property type="entry name" value="AsmA-related"/>
</dbReference>
<proteinExistence type="predicted"/>